<feature type="domain" description="Rho-GAP" evidence="6">
    <location>
        <begin position="647"/>
        <end position="883"/>
    </location>
</feature>
<evidence type="ECO:0000313" key="7">
    <source>
        <dbReference type="EMBL" id="TPX35138.1"/>
    </source>
</evidence>
<dbReference type="GO" id="GO:0046856">
    <property type="term" value="P:phosphatidylinositol dephosphorylation"/>
    <property type="evidence" value="ECO:0007669"/>
    <property type="project" value="InterPro"/>
</dbReference>
<dbReference type="InterPro" id="IPR013783">
    <property type="entry name" value="Ig-like_fold"/>
</dbReference>
<evidence type="ECO:0000256" key="2">
    <source>
        <dbReference type="ARBA" id="ARBA00004580"/>
    </source>
</evidence>
<keyword evidence="3" id="KW-0967">Endosome</keyword>
<dbReference type="SMART" id="SM00128">
    <property type="entry name" value="IPPc"/>
    <property type="match status" value="1"/>
</dbReference>
<dbReference type="InterPro" id="IPR048869">
    <property type="entry name" value="OCRL-1_2_ASH"/>
</dbReference>
<dbReference type="Gene3D" id="2.60.40.10">
    <property type="entry name" value="Immunoglobulins"/>
    <property type="match status" value="1"/>
</dbReference>
<dbReference type="InterPro" id="IPR000198">
    <property type="entry name" value="RhoGAP_dom"/>
</dbReference>
<dbReference type="InterPro" id="IPR000300">
    <property type="entry name" value="IPPc"/>
</dbReference>
<protein>
    <recommendedName>
        <fullName evidence="6">Rho-GAP domain-containing protein</fullName>
    </recommendedName>
</protein>
<gene>
    <name evidence="7" type="ORF">SmJEL517_g02381</name>
</gene>
<accession>A0A507C721</accession>
<dbReference type="PANTHER" id="PTHR11200:SF300">
    <property type="entry name" value="TYPE II INOSITOL 1,4,5-TRISPHOSPHATE 5-PHOSPHATASE"/>
    <property type="match status" value="1"/>
</dbReference>
<dbReference type="Pfam" id="PF22669">
    <property type="entry name" value="Exo_endo_phos2"/>
    <property type="match status" value="1"/>
</dbReference>
<feature type="region of interest" description="Disordered" evidence="5">
    <location>
        <begin position="1"/>
        <end position="26"/>
    </location>
</feature>
<dbReference type="SUPFAM" id="SSF56219">
    <property type="entry name" value="DNase I-like"/>
    <property type="match status" value="1"/>
</dbReference>
<dbReference type="PROSITE" id="PS50238">
    <property type="entry name" value="RHOGAP"/>
    <property type="match status" value="1"/>
</dbReference>
<dbReference type="AlphaFoldDB" id="A0A507C721"/>
<name>A0A507C721_9FUNG</name>
<dbReference type="OrthoDB" id="7862313at2759"/>
<dbReference type="SUPFAM" id="SSF48350">
    <property type="entry name" value="GTPase activation domain, GAP"/>
    <property type="match status" value="1"/>
</dbReference>
<dbReference type="GO" id="GO:0007165">
    <property type="term" value="P:signal transduction"/>
    <property type="evidence" value="ECO:0007669"/>
    <property type="project" value="InterPro"/>
</dbReference>
<evidence type="ECO:0000313" key="8">
    <source>
        <dbReference type="Proteomes" id="UP000319731"/>
    </source>
</evidence>
<dbReference type="PANTHER" id="PTHR11200">
    <property type="entry name" value="INOSITOL 5-PHOSPHATASE"/>
    <property type="match status" value="1"/>
</dbReference>
<dbReference type="EMBL" id="QEAO01000010">
    <property type="protein sequence ID" value="TPX35138.1"/>
    <property type="molecule type" value="Genomic_DNA"/>
</dbReference>
<keyword evidence="4" id="KW-0968">Cytoplasmic vesicle</keyword>
<feature type="compositionally biased region" description="Low complexity" evidence="5">
    <location>
        <begin position="854"/>
        <end position="870"/>
    </location>
</feature>
<dbReference type="InterPro" id="IPR046985">
    <property type="entry name" value="IP5"/>
</dbReference>
<reference evidence="7 8" key="1">
    <citation type="journal article" date="2019" name="Sci. Rep.">
        <title>Comparative genomics of chytrid fungi reveal insights into the obligate biotrophic and pathogenic lifestyle of Synchytrium endobioticum.</title>
        <authorList>
            <person name="van de Vossenberg B.T.L.H."/>
            <person name="Warris S."/>
            <person name="Nguyen H.D.T."/>
            <person name="van Gent-Pelzer M.P.E."/>
            <person name="Joly D.L."/>
            <person name="van de Geest H.C."/>
            <person name="Bonants P.J.M."/>
            <person name="Smith D.S."/>
            <person name="Levesque C.A."/>
            <person name="van der Lee T.A.J."/>
        </authorList>
    </citation>
    <scope>NUCLEOTIDE SEQUENCE [LARGE SCALE GENOMIC DNA]</scope>
    <source>
        <strain evidence="7 8">JEL517</strain>
    </source>
</reference>
<dbReference type="GeneID" id="42003606"/>
<dbReference type="InterPro" id="IPR008936">
    <property type="entry name" value="Rho_GTPase_activation_prot"/>
</dbReference>
<comment type="caution">
    <text evidence="7">The sequence shown here is derived from an EMBL/GenBank/DDBJ whole genome shotgun (WGS) entry which is preliminary data.</text>
</comment>
<dbReference type="Pfam" id="PF21310">
    <property type="entry name" value="OCRL-like_ASH"/>
    <property type="match status" value="1"/>
</dbReference>
<keyword evidence="8" id="KW-1185">Reference proteome</keyword>
<dbReference type="GO" id="GO:0004439">
    <property type="term" value="F:phosphatidylinositol-4,5-bisphosphate 5-phosphatase activity"/>
    <property type="evidence" value="ECO:0007669"/>
    <property type="project" value="TreeGrafter"/>
</dbReference>
<organism evidence="7 8">
    <name type="scientific">Synchytrium microbalum</name>
    <dbReference type="NCBI Taxonomy" id="1806994"/>
    <lineage>
        <taxon>Eukaryota</taxon>
        <taxon>Fungi</taxon>
        <taxon>Fungi incertae sedis</taxon>
        <taxon>Chytridiomycota</taxon>
        <taxon>Chytridiomycota incertae sedis</taxon>
        <taxon>Chytridiomycetes</taxon>
        <taxon>Synchytriales</taxon>
        <taxon>Synchytriaceae</taxon>
        <taxon>Synchytrium</taxon>
    </lineage>
</organism>
<evidence type="ECO:0000256" key="1">
    <source>
        <dbReference type="ARBA" id="ARBA00004146"/>
    </source>
</evidence>
<evidence type="ECO:0000256" key="5">
    <source>
        <dbReference type="SAM" id="MobiDB-lite"/>
    </source>
</evidence>
<dbReference type="Proteomes" id="UP000319731">
    <property type="component" value="Unassembled WGS sequence"/>
</dbReference>
<dbReference type="SMART" id="SM00324">
    <property type="entry name" value="RhoGAP"/>
    <property type="match status" value="1"/>
</dbReference>
<dbReference type="Pfam" id="PF00620">
    <property type="entry name" value="RhoGAP"/>
    <property type="match status" value="1"/>
</dbReference>
<dbReference type="RefSeq" id="XP_031025723.1">
    <property type="nucleotide sequence ID" value="XM_031168309.1"/>
</dbReference>
<evidence type="ECO:0000256" key="4">
    <source>
        <dbReference type="ARBA" id="ARBA00023329"/>
    </source>
</evidence>
<evidence type="ECO:0000256" key="3">
    <source>
        <dbReference type="ARBA" id="ARBA00022753"/>
    </source>
</evidence>
<feature type="region of interest" description="Disordered" evidence="5">
    <location>
        <begin position="851"/>
        <end position="872"/>
    </location>
</feature>
<proteinExistence type="predicted"/>
<evidence type="ECO:0000259" key="6">
    <source>
        <dbReference type="PROSITE" id="PS50238"/>
    </source>
</evidence>
<comment type="subcellular location">
    <subcellularLocation>
        <location evidence="2">Cytoplasmic vesicle</location>
        <location evidence="2">Phagosome membrane</location>
    </subcellularLocation>
    <subcellularLocation>
        <location evidence="1">Early endosome membrane</location>
    </subcellularLocation>
</comment>
<dbReference type="Gene3D" id="1.10.555.10">
    <property type="entry name" value="Rho GTPase activation protein"/>
    <property type="match status" value="1"/>
</dbReference>
<dbReference type="STRING" id="1806994.A0A507C721"/>
<dbReference type="Gene3D" id="3.60.10.10">
    <property type="entry name" value="Endonuclease/exonuclease/phosphatase"/>
    <property type="match status" value="1"/>
</dbReference>
<sequence>METFQLGVSQTFAVNPDDSNSPQTSPEYTLRLSVGDQQLNYSVGSLETLQPLLVELKKFMAIAEQKHYGALGKSHEWRRHYLPGDNTPTISKPPTRNPFINDDKSAVTDTKAIKEAWIARELRSKAESFTSFTPINVFVGTYNVNGRIVTESLAPWLNTDCDPDILVIGLQEMDLTTEAHMLLTDSTKDSLWTKAVVDGLGEKGGQYSKVASKQLVGMLIIMLARFDKMFANKGNKGATAVRFRIRDSYFCFVNAHLAADASMTDRRNADYAHISKRLGFALPADVSGYSNWCNLHPWVSSMTDSVPGVVSSSGPGKSLLSIFDADHLVWFGDLNYRLTVNDTDARTLVADKAWSELMKGDQLSAERRSRRAFGSYEEAAINFDPTFKYDVGSSTFDSSEKKRAPAWCDRILWYRNPLHSATFKDWISCTSYKSCMDLTQSDHKPVSATFSMQVRTVDRPQYEFVHGEVVRELDKLENDSIPELRLEEGHDKVFFGSIEFAVPVVRTILFTNVGKVSAKFTFVAKPGEVYYAKSWMRITPVSSSIMPGESVSIELTMAVDALTSPGLNSGKDQLDDFLILHVERGADFFLQVSGEWMPSNFGLNLATIGRITSSVRQIGVEGIKLLTDTNQAADESIQKETQIGGAATIQSLVPQPIRKLVEFLQRCGWLYAKELFHDAGHPLVARYIRECLDSGVDFDVEALSTEMSPADIRSSSPSPVQDDLAEQEISKVDNHQQQFDQDVKPPHAPRSYGIRASVLSVADTLLLLLRSLPNPVLPDVLWKTVLQDGYKDMDSARRVLASLQAQYPYEHATWVYLLSFLRTLVAARGDSTPSDIADIFAPILIRTSTQNRGSLSSNSNDNSNTTSISSPRNTLSVAKSTMIGIWNSWSSASAASTSSTSDADKSLTSKKSMETLREVVVSAVEMNSRRRQFVIYCLTEGIEALEMESLVDLVSA</sequence>
<dbReference type="GO" id="GO:0031901">
    <property type="term" value="C:early endosome membrane"/>
    <property type="evidence" value="ECO:0007669"/>
    <property type="project" value="UniProtKB-SubCell"/>
</dbReference>
<dbReference type="InterPro" id="IPR036691">
    <property type="entry name" value="Endo/exonu/phosph_ase_sf"/>
</dbReference>